<evidence type="ECO:0000256" key="1">
    <source>
        <dbReference type="SAM" id="MobiDB-lite"/>
    </source>
</evidence>
<dbReference type="Proteomes" id="UP000191500">
    <property type="component" value="Unassembled WGS sequence"/>
</dbReference>
<feature type="compositionally biased region" description="Basic and acidic residues" evidence="1">
    <location>
        <begin position="767"/>
        <end position="782"/>
    </location>
</feature>
<dbReference type="STRING" id="36646.A0A1V6UNW9"/>
<reference evidence="3" key="1">
    <citation type="journal article" date="2017" name="Nat. Microbiol.">
        <title>Global analysis of biosynthetic gene clusters reveals vast potential of secondary metabolite production in Penicillium species.</title>
        <authorList>
            <person name="Nielsen J.C."/>
            <person name="Grijseels S."/>
            <person name="Prigent S."/>
            <person name="Ji B."/>
            <person name="Dainat J."/>
            <person name="Nielsen K.F."/>
            <person name="Frisvad J.C."/>
            <person name="Workman M."/>
            <person name="Nielsen J."/>
        </authorList>
    </citation>
    <scope>NUCLEOTIDE SEQUENCE [LARGE SCALE GENOMIC DNA]</scope>
    <source>
        <strain evidence="3">IBT 31321</strain>
    </source>
</reference>
<name>A0A1V6UNW9_9EURO</name>
<evidence type="ECO:0000313" key="2">
    <source>
        <dbReference type="EMBL" id="OQE40114.1"/>
    </source>
</evidence>
<sequence>MAFVDQIYKKLNELYGQGETELFQLEFPARLPDKGTYFYEGSDGQDAQQLKPQTITEAEFQLADDMLPLSHIIGGPNGQKVSTAYTAVLNQLVPSSSADSLLNKSLVPDQKIITHWLEELVDEVDPPHNDILHGVPSDFQKHTPTQQTTKIKVNRIQLKAEGEEGDKKSMMSRIDLYQKLLDVYESERFRWAEFKVNSRPTDYTKRDAVDKYDRMLAYFAPIVDARLEALWAVVLIRGQYHRVRRYIGFMDVESSSEILLKAKENLRSSVMRSLDDTEDIYPVYFSPASWAQYLSTSFQPEDLLTSPENTREKLITKEAERERMIRRRNALQDCPSESNLAKLEKAQQEAKKAYDGAFSDLQDTYTSNVMTALNIIIDTYTKGMRNKTEALKALKVDEVNAVLKTVAPEFTFIDQAALEKFKGMQDSLVKSQSKLDDKSDAYSRAQLQVAQARSEDHKMEIRLVSDRIDGLTTEINYLRKVLKGAENPFSVPINVPQDGNADLVSKGANAMPEKQPLPAKPSPPAQDFATGNASIWQEVAVSATKSTETNSTYQSTSVSHSSSGVNFFFGSSSSSESSAASSANKHLDASNSSMELAFRVMKVTINRPWMNAGLLAQTKEFFHANAAKISTSAPSEVIAALTGKDTEKLNQAQKAMIPAWTKSFLIVKDLHVILSTENDLHDSAASDVQKSMESGGGFLCFGTHRSEQSSEHSASASVTQEGKRLSIKIPAPQIIGWVSQICPKDESLEIYNGLTDNERTDLAIPKEAPHSDPKPKPLPEED</sequence>
<proteinExistence type="predicted"/>
<feature type="region of interest" description="Disordered" evidence="1">
    <location>
        <begin position="758"/>
        <end position="782"/>
    </location>
</feature>
<keyword evidence="3" id="KW-1185">Reference proteome</keyword>
<feature type="region of interest" description="Disordered" evidence="1">
    <location>
        <begin position="703"/>
        <end position="722"/>
    </location>
</feature>
<dbReference type="EMBL" id="MDDG01000006">
    <property type="protein sequence ID" value="OQE40114.1"/>
    <property type="molecule type" value="Genomic_DNA"/>
</dbReference>
<accession>A0A1V6UNW9</accession>
<evidence type="ECO:0000313" key="3">
    <source>
        <dbReference type="Proteomes" id="UP000191500"/>
    </source>
</evidence>
<gene>
    <name evidence="2" type="ORF">PENCOP_c006G08050</name>
</gene>
<organism evidence="2 3">
    <name type="scientific">Penicillium coprophilum</name>
    <dbReference type="NCBI Taxonomy" id="36646"/>
    <lineage>
        <taxon>Eukaryota</taxon>
        <taxon>Fungi</taxon>
        <taxon>Dikarya</taxon>
        <taxon>Ascomycota</taxon>
        <taxon>Pezizomycotina</taxon>
        <taxon>Eurotiomycetes</taxon>
        <taxon>Eurotiomycetidae</taxon>
        <taxon>Eurotiales</taxon>
        <taxon>Aspergillaceae</taxon>
        <taxon>Penicillium</taxon>
    </lineage>
</organism>
<comment type="caution">
    <text evidence="2">The sequence shown here is derived from an EMBL/GenBank/DDBJ whole genome shotgun (WGS) entry which is preliminary data.</text>
</comment>
<dbReference type="AlphaFoldDB" id="A0A1V6UNW9"/>
<protein>
    <submittedName>
        <fullName evidence="2">Uncharacterized protein</fullName>
    </submittedName>
</protein>